<dbReference type="EMBL" id="BMAW01107994">
    <property type="protein sequence ID" value="GFT31816.1"/>
    <property type="molecule type" value="Genomic_DNA"/>
</dbReference>
<comment type="caution">
    <text evidence="2">The sequence shown here is derived from an EMBL/GenBank/DDBJ whole genome shotgun (WGS) entry which is preliminary data.</text>
</comment>
<feature type="region of interest" description="Disordered" evidence="1">
    <location>
        <begin position="780"/>
        <end position="818"/>
    </location>
</feature>
<keyword evidence="3" id="KW-1185">Reference proteome</keyword>
<feature type="region of interest" description="Disordered" evidence="1">
    <location>
        <begin position="58"/>
        <end position="112"/>
    </location>
</feature>
<feature type="region of interest" description="Disordered" evidence="1">
    <location>
        <begin position="549"/>
        <end position="573"/>
    </location>
</feature>
<gene>
    <name evidence="2" type="ORF">NPIL_489191</name>
</gene>
<feature type="compositionally biased region" description="Polar residues" evidence="1">
    <location>
        <begin position="255"/>
        <end position="264"/>
    </location>
</feature>
<sequence>MSKKSERTGISESVLKDGTASEKSLFLDCEYNPHTSSTPELMPKIRLPKEAVCTKKYVENSHPQSQASVKPISSQLQGKSSSDYTSMNQIINVSEGNDKNDSKAGNESEYDSKKCGEKFRDIELAIDHKCPKTKSSRRLSLPFKFEDILNRGESPETESEIDLNKSFSEMTPKRSSPSIKASEDTSRNNPVKQSMKETSKYKSDLTLLQEMRLSRDESGNECVKSSNERHKENTLLQKMTKTHSSRGVICLDGEPTSQSSQEHNVSAEKRSETERGKEIFDKYLKSVTPKQSSSSYETFMDDYSKSTMIPNMVYPSQLYLDFNVRSQNVSPQEEKGNTEHLSHATPEQLIPIFKIFTKESSPSFMSPEALHLPQSSESCNVSEENRYLQNRREKGNKYVPVAIPRRNSPYSKSTTNDYTYKIGATDTAYSSQSSQELNIRSLKTCPQNEKEKSYVKHLSYATPENLLPFFKTSTPESSQISTFFEDLRLSQSSESYNISEENRYRQPSLGIVRSMRPLTYLQPVTYLRPMTYMRPVTVLVPMTHSPQRTYLSTTSSKQSSPYSKPSAYDSSSSIRIPDARHSFQPSLDFNVGYQKSSTQTEWGRSESSAERQLFTTSEKLSFETAAGDSNQRIQFPEASNLSQSPEVCNASEENKYHQISRGDIRSKSLLLTTTKRFYHFSKPSASDSSSDVVIPVARYPLPPSGYQKPFTQAGRESCTKHVSFSAPGELYLFETSAGDSNQSFQFQVTSTLSSSPEGCNVSDENRYSQTIRGNIRSKYQSLTMSKRSSPYSKPSASDPSSGVIIPNVGTSTTATSGI</sequence>
<evidence type="ECO:0000313" key="3">
    <source>
        <dbReference type="Proteomes" id="UP000887013"/>
    </source>
</evidence>
<dbReference type="AlphaFoldDB" id="A0A8X6NSK3"/>
<proteinExistence type="predicted"/>
<feature type="region of interest" description="Disordered" evidence="1">
    <location>
        <begin position="148"/>
        <end position="274"/>
    </location>
</feature>
<feature type="compositionally biased region" description="Polar residues" evidence="1">
    <location>
        <begin position="61"/>
        <end position="95"/>
    </location>
</feature>
<protein>
    <submittedName>
        <fullName evidence="2">Uncharacterized protein</fullName>
    </submittedName>
</protein>
<organism evidence="2 3">
    <name type="scientific">Nephila pilipes</name>
    <name type="common">Giant wood spider</name>
    <name type="synonym">Nephila maculata</name>
    <dbReference type="NCBI Taxonomy" id="299642"/>
    <lineage>
        <taxon>Eukaryota</taxon>
        <taxon>Metazoa</taxon>
        <taxon>Ecdysozoa</taxon>
        <taxon>Arthropoda</taxon>
        <taxon>Chelicerata</taxon>
        <taxon>Arachnida</taxon>
        <taxon>Araneae</taxon>
        <taxon>Araneomorphae</taxon>
        <taxon>Entelegynae</taxon>
        <taxon>Araneoidea</taxon>
        <taxon>Nephilidae</taxon>
        <taxon>Nephila</taxon>
    </lineage>
</organism>
<feature type="compositionally biased region" description="Basic and acidic residues" evidence="1">
    <location>
        <begin position="194"/>
        <end position="203"/>
    </location>
</feature>
<feature type="compositionally biased region" description="Polar residues" evidence="1">
    <location>
        <begin position="780"/>
        <end position="800"/>
    </location>
</feature>
<feature type="compositionally biased region" description="Polar residues" evidence="1">
    <location>
        <begin position="808"/>
        <end position="818"/>
    </location>
</feature>
<feature type="compositionally biased region" description="Polar residues" evidence="1">
    <location>
        <begin position="165"/>
        <end position="179"/>
    </location>
</feature>
<dbReference type="Proteomes" id="UP000887013">
    <property type="component" value="Unassembled WGS sequence"/>
</dbReference>
<evidence type="ECO:0000256" key="1">
    <source>
        <dbReference type="SAM" id="MobiDB-lite"/>
    </source>
</evidence>
<reference evidence="2" key="1">
    <citation type="submission" date="2020-08" db="EMBL/GenBank/DDBJ databases">
        <title>Multicomponent nature underlies the extraordinary mechanical properties of spider dragline silk.</title>
        <authorList>
            <person name="Kono N."/>
            <person name="Nakamura H."/>
            <person name="Mori M."/>
            <person name="Yoshida Y."/>
            <person name="Ohtoshi R."/>
            <person name="Malay A.D."/>
            <person name="Moran D.A.P."/>
            <person name="Tomita M."/>
            <person name="Numata K."/>
            <person name="Arakawa K."/>
        </authorList>
    </citation>
    <scope>NUCLEOTIDE SEQUENCE</scope>
</reference>
<feature type="compositionally biased region" description="Basic and acidic residues" evidence="1">
    <location>
        <begin position="96"/>
        <end position="112"/>
    </location>
</feature>
<feature type="compositionally biased region" description="Basic and acidic residues" evidence="1">
    <location>
        <begin position="265"/>
        <end position="274"/>
    </location>
</feature>
<accession>A0A8X6NSK3</accession>
<evidence type="ECO:0000313" key="2">
    <source>
        <dbReference type="EMBL" id="GFT31816.1"/>
    </source>
</evidence>
<name>A0A8X6NSK3_NEPPI</name>
<feature type="compositionally biased region" description="Low complexity" evidence="1">
    <location>
        <begin position="552"/>
        <end position="573"/>
    </location>
</feature>